<accession>A0A7K1SF42</accession>
<protein>
    <submittedName>
        <fullName evidence="2">Uncharacterized protein</fullName>
    </submittedName>
</protein>
<evidence type="ECO:0000313" key="3">
    <source>
        <dbReference type="Proteomes" id="UP000436006"/>
    </source>
</evidence>
<keyword evidence="3" id="KW-1185">Reference proteome</keyword>
<comment type="caution">
    <text evidence="2">The sequence shown here is derived from an EMBL/GenBank/DDBJ whole genome shotgun (WGS) entry which is preliminary data.</text>
</comment>
<evidence type="ECO:0000313" key="2">
    <source>
        <dbReference type="EMBL" id="MVM32437.1"/>
    </source>
</evidence>
<evidence type="ECO:0000256" key="1">
    <source>
        <dbReference type="SAM" id="MobiDB-lite"/>
    </source>
</evidence>
<proteinExistence type="predicted"/>
<gene>
    <name evidence="2" type="ORF">GO755_20500</name>
</gene>
<dbReference type="EMBL" id="WPIN01000007">
    <property type="protein sequence ID" value="MVM32437.1"/>
    <property type="molecule type" value="Genomic_DNA"/>
</dbReference>
<dbReference type="AlphaFoldDB" id="A0A7K1SF42"/>
<dbReference type="Proteomes" id="UP000436006">
    <property type="component" value="Unassembled WGS sequence"/>
</dbReference>
<organism evidence="2 3">
    <name type="scientific">Spirosoma arboris</name>
    <dbReference type="NCBI Taxonomy" id="2682092"/>
    <lineage>
        <taxon>Bacteria</taxon>
        <taxon>Pseudomonadati</taxon>
        <taxon>Bacteroidota</taxon>
        <taxon>Cytophagia</taxon>
        <taxon>Cytophagales</taxon>
        <taxon>Cytophagaceae</taxon>
        <taxon>Spirosoma</taxon>
    </lineage>
</organism>
<reference evidence="2 3" key="1">
    <citation type="submission" date="2019-12" db="EMBL/GenBank/DDBJ databases">
        <title>Spirosoma sp. HMF4905 genome sequencing and assembly.</title>
        <authorList>
            <person name="Kang H."/>
            <person name="Cha I."/>
            <person name="Kim H."/>
            <person name="Joh K."/>
        </authorList>
    </citation>
    <scope>NUCLEOTIDE SEQUENCE [LARGE SCALE GENOMIC DNA]</scope>
    <source>
        <strain evidence="2 3">HMF4905</strain>
    </source>
</reference>
<feature type="region of interest" description="Disordered" evidence="1">
    <location>
        <begin position="1"/>
        <end position="47"/>
    </location>
</feature>
<name>A0A7K1SF42_9BACT</name>
<sequence>MSQSSVKGLRLRGAANPASSEQTGCYFGGRGKRNAGENSSWWRERAG</sequence>
<dbReference type="RefSeq" id="WP_157587148.1">
    <property type="nucleotide sequence ID" value="NZ_WPIN01000007.1"/>
</dbReference>